<feature type="domain" description="GEVED" evidence="4">
    <location>
        <begin position="108"/>
        <end position="182"/>
    </location>
</feature>
<organism evidence="6 7">
    <name type="scientific">Nocardioides plantarum</name>
    <dbReference type="NCBI Taxonomy" id="29299"/>
    <lineage>
        <taxon>Bacteria</taxon>
        <taxon>Bacillati</taxon>
        <taxon>Actinomycetota</taxon>
        <taxon>Actinomycetes</taxon>
        <taxon>Propionibacteriales</taxon>
        <taxon>Nocardioidaceae</taxon>
        <taxon>Nocardioides</taxon>
    </lineage>
</organism>
<feature type="region of interest" description="Disordered" evidence="1">
    <location>
        <begin position="410"/>
        <end position="435"/>
    </location>
</feature>
<dbReference type="InterPro" id="IPR057687">
    <property type="entry name" value="DUF7927"/>
</dbReference>
<dbReference type="NCBIfam" id="TIGR01451">
    <property type="entry name" value="B_ant_repeat"/>
    <property type="match status" value="2"/>
</dbReference>
<feature type="domain" description="DUF7927" evidence="5">
    <location>
        <begin position="546"/>
        <end position="670"/>
    </location>
</feature>
<dbReference type="Pfam" id="PF25549">
    <property type="entry name" value="DUF7927"/>
    <property type="match status" value="7"/>
</dbReference>
<dbReference type="InterPro" id="IPR051172">
    <property type="entry name" value="Chlamydia_OmcB"/>
</dbReference>
<proteinExistence type="predicted"/>
<dbReference type="PANTHER" id="PTHR34819">
    <property type="entry name" value="LARGE CYSTEINE-RICH PERIPLASMIC PROTEIN OMCB"/>
    <property type="match status" value="1"/>
</dbReference>
<dbReference type="InterPro" id="IPR047589">
    <property type="entry name" value="DUF11_rpt"/>
</dbReference>
<keyword evidence="2" id="KW-0472">Membrane</keyword>
<feature type="region of interest" description="Disordered" evidence="1">
    <location>
        <begin position="1307"/>
        <end position="1339"/>
    </location>
</feature>
<feature type="chain" id="PRO_5046869681" evidence="3">
    <location>
        <begin position="35"/>
        <end position="1524"/>
    </location>
</feature>
<dbReference type="InterPro" id="IPR013783">
    <property type="entry name" value="Ig-like_fold"/>
</dbReference>
<feature type="region of interest" description="Disordered" evidence="1">
    <location>
        <begin position="1459"/>
        <end position="1489"/>
    </location>
</feature>
<feature type="domain" description="DUF7927" evidence="5">
    <location>
        <begin position="814"/>
        <end position="937"/>
    </location>
</feature>
<evidence type="ECO:0000256" key="2">
    <source>
        <dbReference type="SAM" id="Phobius"/>
    </source>
</evidence>
<feature type="domain" description="DUF7927" evidence="5">
    <location>
        <begin position="1199"/>
        <end position="1330"/>
    </location>
</feature>
<accession>A0ABV5KA33</accession>
<comment type="caution">
    <text evidence="6">The sequence shown here is derived from an EMBL/GenBank/DDBJ whole genome shotgun (WGS) entry which is preliminary data.</text>
</comment>
<feature type="domain" description="GEVED" evidence="4">
    <location>
        <begin position="465"/>
        <end position="539"/>
    </location>
</feature>
<feature type="domain" description="DUF7927" evidence="5">
    <location>
        <begin position="1067"/>
        <end position="1194"/>
    </location>
</feature>
<feature type="domain" description="DUF7927" evidence="5">
    <location>
        <begin position="1334"/>
        <end position="1463"/>
    </location>
</feature>
<feature type="transmembrane region" description="Helical" evidence="2">
    <location>
        <begin position="1495"/>
        <end position="1514"/>
    </location>
</feature>
<feature type="compositionally biased region" description="Basic and acidic residues" evidence="1">
    <location>
        <begin position="44"/>
        <end position="64"/>
    </location>
</feature>
<dbReference type="Pfam" id="PF20009">
    <property type="entry name" value="GEVED"/>
    <property type="match status" value="2"/>
</dbReference>
<keyword evidence="2" id="KW-1133">Transmembrane helix</keyword>
<keyword evidence="2" id="KW-0812">Transmembrane</keyword>
<feature type="region of interest" description="Disordered" evidence="1">
    <location>
        <begin position="32"/>
        <end position="64"/>
    </location>
</feature>
<dbReference type="PANTHER" id="PTHR34819:SF3">
    <property type="entry name" value="CELL SURFACE PROTEIN"/>
    <property type="match status" value="1"/>
</dbReference>
<dbReference type="Gene3D" id="2.60.40.10">
    <property type="entry name" value="Immunoglobulins"/>
    <property type="match status" value="1"/>
</dbReference>
<dbReference type="Proteomes" id="UP001589750">
    <property type="component" value="Unassembled WGS sequence"/>
</dbReference>
<dbReference type="InterPro" id="IPR045474">
    <property type="entry name" value="GEVED"/>
</dbReference>
<reference evidence="6 7" key="1">
    <citation type="submission" date="2024-09" db="EMBL/GenBank/DDBJ databases">
        <authorList>
            <person name="Sun Q."/>
            <person name="Mori K."/>
        </authorList>
    </citation>
    <scope>NUCLEOTIDE SEQUENCE [LARGE SCALE GENOMIC DNA]</scope>
    <source>
        <strain evidence="6 7">JCM 9626</strain>
    </source>
</reference>
<keyword evidence="3" id="KW-0732">Signal</keyword>
<evidence type="ECO:0000313" key="6">
    <source>
        <dbReference type="EMBL" id="MFB9312695.1"/>
    </source>
</evidence>
<keyword evidence="7" id="KW-1185">Reference proteome</keyword>
<dbReference type="RefSeq" id="WP_140008135.1">
    <property type="nucleotide sequence ID" value="NZ_JBHMDG010000008.1"/>
</dbReference>
<evidence type="ECO:0000259" key="4">
    <source>
        <dbReference type="Pfam" id="PF20009"/>
    </source>
</evidence>
<protein>
    <submittedName>
        <fullName evidence="6">GEVED domain-containing protein</fullName>
    </submittedName>
</protein>
<feature type="compositionally biased region" description="Basic and acidic residues" evidence="1">
    <location>
        <begin position="1307"/>
        <end position="1325"/>
    </location>
</feature>
<sequence length="1524" mass="157372">MPVTRRWGRRRSCPLVAVLASAVLVLGSTTLPSAAVDGGADPEAEARGAERPDGRPTVAAERDGVDSVTFNPALGYPGPTIRTGTDPITLLPVTNTVRLDVSAEGFASVWVDWNEDGDFTDAAERVADARPVGAGANDVTFPGFDNPADIRTDVRVRYSTDASTIHSPTGGAPGDEVEDYRVLVERLVVPAACSPVDEPYYAMTFQHVGPVTGGTGATGTQRLYSDVAVVRGRPVDMRLQVIGGSATLGGLAPGTTDDAAWNLPGGGATLRYSFVEAGTTTPIAVNGVWTFSDMDATERAAIRPAFLSGYAVTPASSVAVAEDPDYVRFAGTVSGNAEPSQRFQIWFRDQTAPEIAWNGFANSGFGVDADSDVPVEASCDDYGDAPDTYATTLAAQGPHHTITPGLRLGATSEFDADGQPTVGADGDDTNRTDDEDGVTEMVATTGLPATARVAVTNSAATAATLAGWIDLDRSGGFDPDERVVVAVPGGVVARPFDLTFGRVSGSQPTYARFRLFPGSVPDPLPTGAAAGGEVEDHRVEVRVPRLSVVKTSTATAETRAGDTVTYTVTLTNTGTDDYTQAQPARVVDDLTDVLDDAVYGGDAAVAVDGQPADAPSYAEPRLTWSGPLAVGEAAVLTYTVRLTGRGDGVAANTAFVPAPGGPTTTPACTGDAAAPCDVETFRLPRLELTKTANRTQLPAVGQTVTYTVTVTNAGPGDYTPARPATFVDDLSDVLDDTHDPTAITASSGTADVEPPEVTWRGALPAGQSATITYRVAYTGAGDQRLVNSACVPASEALEPTEACRSVSVPGSGLHHDKAVDPATGTPVEVGQVLTYTLTFDNDGGTSADVDTSDDLRDVLDDADLVGAVEADAGLAATVVGDRLEIEGQVPTGATRTVTYRVRVRDWVAQGDHELTNVLGCEPGEPAGCAPESTSNPVRHLTVTKTAVSDPEPDTGDTVDYTITVVNDGALDLSAEEPAAVVDDLSDVLDDAVLAGTPTASTGEVRVSGDVLTWSGAMAVGDVATIAYRVTITNLGDHRLVNAAGVPGCTADDCADAVTTLLPHVVPRKLVDPPSGSPVQPGDLVTYVLAWTNDGPVAGRIDAEDDLSDVLDDADLTRAPASTSRSVRAVVRGDRLRVTGTLDPGDRVTVSYQVTVRGADDGNHNLSNVLAPDAPQVACPSVDTCGPVDPSRTTNAVGVLEDWKTVDPPSGTSVQPGRRVTYTLHFGNTGTAAVAVDRIDDLGGVLDDARVVGSPRSSSKDLTVLGPAAGLLRVTGALAPGARATVRYTVQVLDGAHGDGDLRNHLLDPGEATPRDCRADDPDRPDCTSNPRSPVTVRKTADPAGGTVVAAGDVITYTLTLRNRERDRPAASAPVAAVDRLVDVLDDADLVSGPTVDSPRLRAERVGSTIRLSGRLGPGEVVRVTYAVRVSGDGDAMIRNAVAMGLDGVVGGCPASSDQCTEHVVSPSGDDGGSGDGDGAGGGGGPLPDTGSPVEAWVPVLAVVLVGLGLLLLWVRRRPRSRWVR</sequence>
<gene>
    <name evidence="6" type="ORF">ACFFRI_06525</name>
</gene>
<feature type="signal peptide" evidence="3">
    <location>
        <begin position="1"/>
        <end position="34"/>
    </location>
</feature>
<dbReference type="EMBL" id="JBHMDG010000008">
    <property type="protein sequence ID" value="MFB9312695.1"/>
    <property type="molecule type" value="Genomic_DNA"/>
</dbReference>
<feature type="domain" description="DUF7927" evidence="5">
    <location>
        <begin position="687"/>
        <end position="804"/>
    </location>
</feature>
<evidence type="ECO:0000256" key="3">
    <source>
        <dbReference type="SAM" id="SignalP"/>
    </source>
</evidence>
<evidence type="ECO:0000313" key="7">
    <source>
        <dbReference type="Proteomes" id="UP001589750"/>
    </source>
</evidence>
<evidence type="ECO:0000259" key="5">
    <source>
        <dbReference type="Pfam" id="PF25549"/>
    </source>
</evidence>
<feature type="domain" description="DUF7927" evidence="5">
    <location>
        <begin position="940"/>
        <end position="1051"/>
    </location>
</feature>
<feature type="compositionally biased region" description="Gly residues" evidence="1">
    <location>
        <begin position="1469"/>
        <end position="1485"/>
    </location>
</feature>
<evidence type="ECO:0000256" key="1">
    <source>
        <dbReference type="SAM" id="MobiDB-lite"/>
    </source>
</evidence>
<name>A0ABV5KA33_9ACTN</name>